<evidence type="ECO:0000313" key="3">
    <source>
        <dbReference type="Proteomes" id="UP000286287"/>
    </source>
</evidence>
<dbReference type="Proteomes" id="UP000286287">
    <property type="component" value="Unassembled WGS sequence"/>
</dbReference>
<feature type="transmembrane region" description="Helical" evidence="1">
    <location>
        <begin position="28"/>
        <end position="49"/>
    </location>
</feature>
<name>A0A418V5J1_9DEIO</name>
<keyword evidence="3" id="KW-1185">Reference proteome</keyword>
<proteinExistence type="predicted"/>
<gene>
    <name evidence="2" type="ORF">D3875_07030</name>
</gene>
<keyword evidence="1" id="KW-0812">Transmembrane</keyword>
<dbReference type="AlphaFoldDB" id="A0A418V5J1"/>
<reference evidence="2 3" key="1">
    <citation type="submission" date="2018-09" db="EMBL/GenBank/DDBJ databases">
        <authorList>
            <person name="Zhu H."/>
        </authorList>
    </citation>
    <scope>NUCLEOTIDE SEQUENCE [LARGE SCALE GENOMIC DNA]</scope>
    <source>
        <strain evidence="2 3">K2S05-167</strain>
    </source>
</reference>
<organism evidence="2 3">
    <name type="scientific">Deinococcus cavernae</name>
    <dbReference type="NCBI Taxonomy" id="2320857"/>
    <lineage>
        <taxon>Bacteria</taxon>
        <taxon>Thermotogati</taxon>
        <taxon>Deinococcota</taxon>
        <taxon>Deinococci</taxon>
        <taxon>Deinococcales</taxon>
        <taxon>Deinococcaceae</taxon>
        <taxon>Deinococcus</taxon>
    </lineage>
</organism>
<comment type="caution">
    <text evidence="2">The sequence shown here is derived from an EMBL/GenBank/DDBJ whole genome shotgun (WGS) entry which is preliminary data.</text>
</comment>
<dbReference type="RefSeq" id="WP_119762461.1">
    <property type="nucleotide sequence ID" value="NZ_QYUJ01000014.1"/>
</dbReference>
<dbReference type="EMBL" id="QYUJ01000014">
    <property type="protein sequence ID" value="RJF71362.1"/>
    <property type="molecule type" value="Genomic_DNA"/>
</dbReference>
<protein>
    <submittedName>
        <fullName evidence="2">Uncharacterized protein</fullName>
    </submittedName>
</protein>
<keyword evidence="1" id="KW-1133">Transmembrane helix</keyword>
<accession>A0A418V5J1</accession>
<feature type="transmembrane region" description="Helical" evidence="1">
    <location>
        <begin position="55"/>
        <end position="74"/>
    </location>
</feature>
<evidence type="ECO:0000256" key="1">
    <source>
        <dbReference type="SAM" id="Phobius"/>
    </source>
</evidence>
<evidence type="ECO:0000313" key="2">
    <source>
        <dbReference type="EMBL" id="RJF71362.1"/>
    </source>
</evidence>
<keyword evidence="1" id="KW-0472">Membrane</keyword>
<sequence>MSTNDRFGLQGDPAVWETRRVKFGTDSLDPLFLVLASLTAVMLLIPGVIGGFNWPGILLLLSLPLACWGWFKWFRAHRTSQPHRQLGIKVYLMMVGLRYASELLADAQAGDGLDFWNLGSFLLILLLR</sequence>